<protein>
    <submittedName>
        <fullName evidence="2">Uncharacterized protein</fullName>
    </submittedName>
</protein>
<dbReference type="Proteomes" id="UP001501459">
    <property type="component" value="Unassembled WGS sequence"/>
</dbReference>
<name>A0ABP3JEH9_9BACI</name>
<proteinExistence type="predicted"/>
<keyword evidence="1" id="KW-0812">Transmembrane</keyword>
<sequence length="86" mass="9741">MTQSIQKAVSSMPMLFMFFAFYLGVSVEKYLSFVGDGDWFFSGAIFGLLAVLFANIGWFLGLAVAYYFLKMMVIDVKSQIKKEPLQ</sequence>
<evidence type="ECO:0000313" key="3">
    <source>
        <dbReference type="Proteomes" id="UP001501459"/>
    </source>
</evidence>
<reference evidence="3" key="1">
    <citation type="journal article" date="2019" name="Int. J. Syst. Evol. Microbiol.">
        <title>The Global Catalogue of Microorganisms (GCM) 10K type strain sequencing project: providing services to taxonomists for standard genome sequencing and annotation.</title>
        <authorList>
            <consortium name="The Broad Institute Genomics Platform"/>
            <consortium name="The Broad Institute Genome Sequencing Center for Infectious Disease"/>
            <person name="Wu L."/>
            <person name="Ma J."/>
        </authorList>
    </citation>
    <scope>NUCLEOTIDE SEQUENCE [LARGE SCALE GENOMIC DNA]</scope>
    <source>
        <strain evidence="3">JCM 12149</strain>
    </source>
</reference>
<keyword evidence="1" id="KW-1133">Transmembrane helix</keyword>
<keyword evidence="1" id="KW-0472">Membrane</keyword>
<keyword evidence="3" id="KW-1185">Reference proteome</keyword>
<evidence type="ECO:0000256" key="1">
    <source>
        <dbReference type="SAM" id="Phobius"/>
    </source>
</evidence>
<feature type="transmembrane region" description="Helical" evidence="1">
    <location>
        <begin position="12"/>
        <end position="33"/>
    </location>
</feature>
<comment type="caution">
    <text evidence="2">The sequence shown here is derived from an EMBL/GenBank/DDBJ whole genome shotgun (WGS) entry which is preliminary data.</text>
</comment>
<feature type="transmembrane region" description="Helical" evidence="1">
    <location>
        <begin position="39"/>
        <end position="69"/>
    </location>
</feature>
<dbReference type="RefSeq" id="WP_343754346.1">
    <property type="nucleotide sequence ID" value="NZ_BAAADM010000061.1"/>
</dbReference>
<organism evidence="2 3">
    <name type="scientific">Lentibacillus halophilus</name>
    <dbReference type="NCBI Taxonomy" id="295065"/>
    <lineage>
        <taxon>Bacteria</taxon>
        <taxon>Bacillati</taxon>
        <taxon>Bacillota</taxon>
        <taxon>Bacilli</taxon>
        <taxon>Bacillales</taxon>
        <taxon>Bacillaceae</taxon>
        <taxon>Lentibacillus</taxon>
    </lineage>
</organism>
<dbReference type="EMBL" id="BAAADM010000061">
    <property type="protein sequence ID" value="GAA0448497.1"/>
    <property type="molecule type" value="Genomic_DNA"/>
</dbReference>
<gene>
    <name evidence="2" type="ORF">GCM10008983_28170</name>
</gene>
<evidence type="ECO:0000313" key="2">
    <source>
        <dbReference type="EMBL" id="GAA0448497.1"/>
    </source>
</evidence>
<accession>A0ABP3JEH9</accession>